<dbReference type="GO" id="GO:0003723">
    <property type="term" value="F:RNA binding"/>
    <property type="evidence" value="ECO:0007669"/>
    <property type="project" value="UniProtKB-UniRule"/>
</dbReference>
<evidence type="ECO:0000256" key="2">
    <source>
        <dbReference type="ARBA" id="ARBA00010320"/>
    </source>
</evidence>
<feature type="compositionally biased region" description="Pro residues" evidence="11">
    <location>
        <begin position="45"/>
        <end position="73"/>
    </location>
</feature>
<dbReference type="GeneID" id="85493297"/>
<feature type="region of interest" description="Disordered" evidence="11">
    <location>
        <begin position="38"/>
        <end position="110"/>
    </location>
</feature>
<evidence type="ECO:0000256" key="7">
    <source>
        <dbReference type="ARBA" id="ARBA00023128"/>
    </source>
</evidence>
<feature type="domain" description="Mitochondrial escape protein 2 C-terminal" evidence="12">
    <location>
        <begin position="499"/>
        <end position="1004"/>
    </location>
</feature>
<proteinExistence type="inferred from homology"/>
<evidence type="ECO:0000256" key="3">
    <source>
        <dbReference type="ARBA" id="ARBA00020222"/>
    </source>
</evidence>
<keyword evidence="8" id="KW-0472">Membrane</keyword>
<sequence>MLPAVKHPLRGVGMRPFLRPRLAPFAASRQCGLRPTAGLRFAASTPPPPPTTPPPPPNTPPPPSDPPPPPSDPLPAADTPKDAPVDPTEHPADHTHSDAHVPEGFDEGSAGVVQREHSSIFISQVLPIRLGSLDPRPWVAAWFEEALLANLVTITSELKGRYAFRVESWEVARKDGGVFCHFSYVAPAVDQLPRKAFVNDFHTPEEAIPDPISASALFLPLFIEAAHKHGGWPTWIGPWWSSLVDGKGMNRRASACSNEAGHYLFSGDLAPPKGGADGQSPELRGWQRTAGAGRVWMVRGRQWTEDMNRFPSSRLRVEFDGPDVSQEVLYTLFRPYGRIFNIIPPTPVPAGQLRSALVMFRRVSTAVNANNSLHGFLTPTKSADYEGQSPAAPLSRLRIYFERPLKAHYFRDWVSNHPRIALPVLAFLIGMFSYTFFDPIREFFVKARIEGIWDLQQYPVVQFIRDNFVMPVKNTLLPSRMSRWKRNVDDLGRASFRDRVEAERSVEHWLTEFPSTFIVVTGPPGSGKHDLVDRVLKDSKKPSLVIDCGEVGKAKSDSSLVDGLAGQTGYWPVFSFLQNINGLIDLASVGLIGQKSGFSTPADQQMRNILDIVANALKEVSSHAKEDRVAAEQHERNKVSLAADREKRQRMVEQGVWHDGRIDCVAGNGPISELGFGIEEMTENDVSGVAPLLGSTAPIAGEGVPPTGSSIAFDKEVKAATQSDMPDADDDSDAELIKTLPVVVLRNFAFKPARGELWSVLAEWGASLIENKVAHVIVVGEGSVAGKTLTAALPSKPLNQVNLSDADDYNALEFVREKLSTEGHPVELTAEETADVAKLGGRMVDLELLVYKVRNGQKLTAAVDDIVLRNAVEIRKTAFGDDSEEAKALPWTRAQAWKVVSSLARNPEMGYAQLLSEFPFKGADTCLKAMEEHGLIFITASTGGRTCPSMVKPGKPVFRESFKSLVDEPIFQAMCQIEYNAAVIKKAEADIAGYETELAQLKSIASDGDRLNVATAGWFGTGSSVHQRAQYLAESLGKCMDKIRKAEADSAEQLKAFNVDPKRRK</sequence>
<accession>A0AA48I1J9</accession>
<dbReference type="KEGG" id="ccac:CcaHIS019_0207880"/>
<feature type="compositionally biased region" description="Basic and acidic residues" evidence="11">
    <location>
        <begin position="79"/>
        <end position="103"/>
    </location>
</feature>
<dbReference type="EMBL" id="AP028213">
    <property type="protein sequence ID" value="BEI89426.1"/>
    <property type="molecule type" value="Genomic_DNA"/>
</dbReference>
<dbReference type="PANTHER" id="PTHR32198">
    <property type="entry name" value="MITOCHONDRIAL ESCAPE PROTEIN 2"/>
    <property type="match status" value="1"/>
</dbReference>
<dbReference type="Pfam" id="PF10443">
    <property type="entry name" value="RNA12"/>
    <property type="match status" value="1"/>
</dbReference>
<evidence type="ECO:0000256" key="1">
    <source>
        <dbReference type="ARBA" id="ARBA00004434"/>
    </source>
</evidence>
<dbReference type="PANTHER" id="PTHR32198:SF2">
    <property type="entry name" value="MITOCHONDRIAL ESCAPE PROTEIN 2"/>
    <property type="match status" value="1"/>
</dbReference>
<dbReference type="InterPro" id="IPR035979">
    <property type="entry name" value="RBD_domain_sf"/>
</dbReference>
<dbReference type="AlphaFoldDB" id="A0AA48I1J9"/>
<keyword evidence="10" id="KW-0694">RNA-binding</keyword>
<keyword evidence="14" id="KW-1185">Reference proteome</keyword>
<protein>
    <recommendedName>
        <fullName evidence="3 10">Mitochondrial escape protein 2</fullName>
    </recommendedName>
</protein>
<gene>
    <name evidence="13" type="primary">YME2</name>
    <name evidence="13" type="ORF">CcaverHIS019_0207880</name>
</gene>
<dbReference type="GO" id="GO:0005743">
    <property type="term" value="C:mitochondrial inner membrane"/>
    <property type="evidence" value="ECO:0007669"/>
    <property type="project" value="UniProtKB-SubCell"/>
</dbReference>
<organism evidence="13 14">
    <name type="scientific">Cutaneotrichosporon cavernicola</name>
    <dbReference type="NCBI Taxonomy" id="279322"/>
    <lineage>
        <taxon>Eukaryota</taxon>
        <taxon>Fungi</taxon>
        <taxon>Dikarya</taxon>
        <taxon>Basidiomycota</taxon>
        <taxon>Agaricomycotina</taxon>
        <taxon>Tremellomycetes</taxon>
        <taxon>Trichosporonales</taxon>
        <taxon>Trichosporonaceae</taxon>
        <taxon>Cutaneotrichosporon</taxon>
    </lineage>
</organism>
<evidence type="ECO:0000313" key="14">
    <source>
        <dbReference type="Proteomes" id="UP001233271"/>
    </source>
</evidence>
<evidence type="ECO:0000256" key="10">
    <source>
        <dbReference type="RuleBase" id="RU367108"/>
    </source>
</evidence>
<reference evidence="13" key="1">
    <citation type="journal article" date="2023" name="BMC Genomics">
        <title>Chromosome-level genome assemblies of Cutaneotrichosporon spp. (Trichosporonales, Basidiomycota) reveal imbalanced evolution between nucleotide sequences and chromosome synteny.</title>
        <authorList>
            <person name="Kobayashi Y."/>
            <person name="Kayamori A."/>
            <person name="Aoki K."/>
            <person name="Shiwa Y."/>
            <person name="Matsutani M."/>
            <person name="Fujita N."/>
            <person name="Sugita T."/>
            <person name="Iwasaki W."/>
            <person name="Tanaka N."/>
            <person name="Takashima M."/>
        </authorList>
    </citation>
    <scope>NUCLEOTIDE SEQUENCE</scope>
    <source>
        <strain evidence="13">HIS019</strain>
    </source>
</reference>
<evidence type="ECO:0000259" key="12">
    <source>
        <dbReference type="Pfam" id="PF10443"/>
    </source>
</evidence>
<dbReference type="GO" id="GO:0006397">
    <property type="term" value="P:mRNA processing"/>
    <property type="evidence" value="ECO:0007669"/>
    <property type="project" value="UniProtKB-UniRule"/>
</dbReference>
<comment type="similarity">
    <text evidence="2 10">Belongs to the YME2 family.</text>
</comment>
<evidence type="ECO:0000256" key="8">
    <source>
        <dbReference type="ARBA" id="ARBA00023136"/>
    </source>
</evidence>
<name>A0AA48I1J9_9TREE</name>
<dbReference type="RefSeq" id="XP_060454692.1">
    <property type="nucleotide sequence ID" value="XM_060597839.1"/>
</dbReference>
<evidence type="ECO:0000256" key="5">
    <source>
        <dbReference type="ARBA" id="ARBA00022792"/>
    </source>
</evidence>
<keyword evidence="6" id="KW-1133">Transmembrane helix</keyword>
<evidence type="ECO:0000256" key="9">
    <source>
        <dbReference type="ARBA" id="ARBA00025276"/>
    </source>
</evidence>
<evidence type="ECO:0000256" key="11">
    <source>
        <dbReference type="SAM" id="MobiDB-lite"/>
    </source>
</evidence>
<dbReference type="InterPro" id="IPR018850">
    <property type="entry name" value="Mt_escape_2_C"/>
</dbReference>
<comment type="subcellular location">
    <subcellularLocation>
        <location evidence="1 10">Mitochondrion inner membrane</location>
        <topology evidence="1 10">Single-pass membrane protein</topology>
    </subcellularLocation>
</comment>
<dbReference type="Proteomes" id="UP001233271">
    <property type="component" value="Chromosome 2"/>
</dbReference>
<evidence type="ECO:0000256" key="6">
    <source>
        <dbReference type="ARBA" id="ARBA00022989"/>
    </source>
</evidence>
<keyword evidence="5 10" id="KW-0999">Mitochondrion inner membrane</keyword>
<dbReference type="InterPro" id="IPR039627">
    <property type="entry name" value="Yme2_C"/>
</dbReference>
<comment type="function">
    <text evidence="9 10">Plays a role in maintaining the mitochondrial genome and in controlling the mtDNA escape. Involved in the regulation of mtDNA nucleotide structure and number. May have a dispensable role in early maturation of pre-rRNA.</text>
</comment>
<dbReference type="SUPFAM" id="SSF54928">
    <property type="entry name" value="RNA-binding domain, RBD"/>
    <property type="match status" value="1"/>
</dbReference>
<keyword evidence="7 10" id="KW-0496">Mitochondrion</keyword>
<evidence type="ECO:0000256" key="4">
    <source>
        <dbReference type="ARBA" id="ARBA00022692"/>
    </source>
</evidence>
<keyword evidence="10" id="KW-0507">mRNA processing</keyword>
<keyword evidence="4" id="KW-0812">Transmembrane</keyword>
<evidence type="ECO:0000313" key="13">
    <source>
        <dbReference type="EMBL" id="BEI89426.1"/>
    </source>
</evidence>